<comment type="caution">
    <text evidence="9">The sequence shown here is derived from an EMBL/GenBank/DDBJ whole genome shotgun (WGS) entry which is preliminary data.</text>
</comment>
<protein>
    <recommendedName>
        <fullName evidence="6">Cilia- and flagella-associated protein 263</fullName>
    </recommendedName>
</protein>
<feature type="region of interest" description="Disordered" evidence="7">
    <location>
        <begin position="323"/>
        <end position="353"/>
    </location>
</feature>
<dbReference type="PANTHER" id="PTHR15654:SF2">
    <property type="entry name" value="COILED-COIL DOMAIN-CONTAINING PROTEIN 113"/>
    <property type="match status" value="1"/>
</dbReference>
<keyword evidence="10" id="KW-1185">Reference proteome</keyword>
<evidence type="ECO:0000313" key="9">
    <source>
        <dbReference type="EMBL" id="KAK2838462.1"/>
    </source>
</evidence>
<reference evidence="9" key="1">
    <citation type="submission" date="2023-08" db="EMBL/GenBank/DDBJ databases">
        <title>Pelteobagrus vachellii genome.</title>
        <authorList>
            <person name="Liu H."/>
        </authorList>
    </citation>
    <scope>NUCLEOTIDE SEQUENCE</scope>
    <source>
        <strain evidence="9">PRFRI_2022a</strain>
        <tissue evidence="9">Muscle</tissue>
    </source>
</reference>
<gene>
    <name evidence="9" type="ORF">Q7C36_013276</name>
</gene>
<evidence type="ECO:0000256" key="6">
    <source>
        <dbReference type="ARBA" id="ARBA00044798"/>
    </source>
</evidence>
<dbReference type="InterPro" id="IPR051885">
    <property type="entry name" value="CC_CF"/>
</dbReference>
<dbReference type="GO" id="GO:0005930">
    <property type="term" value="C:axoneme"/>
    <property type="evidence" value="ECO:0007669"/>
    <property type="project" value="TreeGrafter"/>
</dbReference>
<organism evidence="9 10">
    <name type="scientific">Tachysurus vachellii</name>
    <name type="common">Darkbarbel catfish</name>
    <name type="synonym">Pelteobagrus vachellii</name>
    <dbReference type="NCBI Taxonomy" id="175792"/>
    <lineage>
        <taxon>Eukaryota</taxon>
        <taxon>Metazoa</taxon>
        <taxon>Chordata</taxon>
        <taxon>Craniata</taxon>
        <taxon>Vertebrata</taxon>
        <taxon>Euteleostomi</taxon>
        <taxon>Actinopterygii</taxon>
        <taxon>Neopterygii</taxon>
        <taxon>Teleostei</taxon>
        <taxon>Ostariophysi</taxon>
        <taxon>Siluriformes</taxon>
        <taxon>Bagridae</taxon>
        <taxon>Tachysurus</taxon>
    </lineage>
</organism>
<sequence length="353" mass="41591">MAESKEDGTKSALEQVEELRCANAFLQTENETFECFLSRLDSLSLGSPLASQMEKEAGCGGRSESSETSQEPSNLLTLEQKCYIAERELEETRRELEPFDTTSLSRNVNYYKAAIENSDRRLVQIKRERHEFEEFVAKIRQTTPVQAQRTQKIIGYIERQINTKETLTERIRRRNKFLRIQNWKQQVMVQRKEQMQEKLSRIDLEHLTQKNTQSREFLQKFQEQLLHHRMLVRKSQHVLNLFKERLKKEVMESDSLSRKIALHEEKLSKIREQQQKVEKERAQAEDLNKKLKEQSANFRVPEVMEYVEAKATNDQLRQTIKSLERKERIAKMTSKTKKKSPGDLGGCSKSEEH</sequence>
<dbReference type="AlphaFoldDB" id="A0AA88MKX4"/>
<evidence type="ECO:0000259" key="8">
    <source>
        <dbReference type="Pfam" id="PF13870"/>
    </source>
</evidence>
<dbReference type="Proteomes" id="UP001187315">
    <property type="component" value="Unassembled WGS sequence"/>
</dbReference>
<dbReference type="InterPro" id="IPR025254">
    <property type="entry name" value="CCDC113/CCDC96_CC"/>
</dbReference>
<evidence type="ECO:0000256" key="1">
    <source>
        <dbReference type="ARBA" id="ARBA00004138"/>
    </source>
</evidence>
<dbReference type="Pfam" id="PF13870">
    <property type="entry name" value="CCDC113_CCDC96_CC"/>
    <property type="match status" value="1"/>
</dbReference>
<name>A0AA88MKX4_TACVA</name>
<feature type="domain" description="CCDC113/CCDC96 coiled-coil" evidence="8">
    <location>
        <begin position="163"/>
        <end position="333"/>
    </location>
</feature>
<accession>A0AA88MKX4</accession>
<evidence type="ECO:0000313" key="10">
    <source>
        <dbReference type="Proteomes" id="UP001187315"/>
    </source>
</evidence>
<keyword evidence="3" id="KW-0175">Coiled coil</keyword>
<dbReference type="PANTHER" id="PTHR15654">
    <property type="entry name" value="COILED-COIL DOMAIN-CONTAINING PROTEIN 113-RELATED"/>
    <property type="match status" value="1"/>
</dbReference>
<dbReference type="EMBL" id="JAVHJS010000013">
    <property type="protein sequence ID" value="KAK2838462.1"/>
    <property type="molecule type" value="Genomic_DNA"/>
</dbReference>
<evidence type="ECO:0000256" key="2">
    <source>
        <dbReference type="ARBA" id="ARBA00022794"/>
    </source>
</evidence>
<evidence type="ECO:0000256" key="7">
    <source>
        <dbReference type="SAM" id="MobiDB-lite"/>
    </source>
</evidence>
<evidence type="ECO:0000256" key="5">
    <source>
        <dbReference type="ARBA" id="ARBA00044506"/>
    </source>
</evidence>
<dbReference type="GO" id="GO:0036064">
    <property type="term" value="C:ciliary basal body"/>
    <property type="evidence" value="ECO:0007669"/>
    <property type="project" value="TreeGrafter"/>
</dbReference>
<feature type="region of interest" description="Disordered" evidence="7">
    <location>
        <begin position="54"/>
        <end position="74"/>
    </location>
</feature>
<comment type="similarity">
    <text evidence="5">Belongs to the CFAP263 family.</text>
</comment>
<comment type="subcellular location">
    <subcellularLocation>
        <location evidence="1">Cell projection</location>
        <location evidence="1">Cilium</location>
    </subcellularLocation>
</comment>
<keyword evidence="4" id="KW-0966">Cell projection</keyword>
<evidence type="ECO:0000256" key="3">
    <source>
        <dbReference type="ARBA" id="ARBA00023054"/>
    </source>
</evidence>
<dbReference type="GO" id="GO:0060271">
    <property type="term" value="P:cilium assembly"/>
    <property type="evidence" value="ECO:0007669"/>
    <property type="project" value="TreeGrafter"/>
</dbReference>
<proteinExistence type="inferred from homology"/>
<keyword evidence="2" id="KW-0970">Cilium biogenesis/degradation</keyword>
<evidence type="ECO:0000256" key="4">
    <source>
        <dbReference type="ARBA" id="ARBA00023273"/>
    </source>
</evidence>